<evidence type="ECO:0000313" key="1">
    <source>
        <dbReference type="Proteomes" id="UP000887565"/>
    </source>
</evidence>
<protein>
    <submittedName>
        <fullName evidence="2">Ovule protein</fullName>
    </submittedName>
</protein>
<evidence type="ECO:0000313" key="2">
    <source>
        <dbReference type="WBParaSite" id="nRc.2.0.1.t11018-RA"/>
    </source>
</evidence>
<keyword evidence="1" id="KW-1185">Reference proteome</keyword>
<proteinExistence type="predicted"/>
<accession>A0A915IB65</accession>
<reference evidence="2" key="1">
    <citation type="submission" date="2022-11" db="UniProtKB">
        <authorList>
            <consortium name="WormBaseParasite"/>
        </authorList>
    </citation>
    <scope>IDENTIFICATION</scope>
</reference>
<sequence>MSQLVALKLHGCLQLRISCEFVYIDVIDCQECQSSTKLNYVGKYSAKFWSKVFIFGLDRFWFDCDHSKLNTFLKFLRKMTFQSYIDS</sequence>
<dbReference type="Proteomes" id="UP000887565">
    <property type="component" value="Unplaced"/>
</dbReference>
<organism evidence="1 2">
    <name type="scientific">Romanomermis culicivorax</name>
    <name type="common">Nematode worm</name>
    <dbReference type="NCBI Taxonomy" id="13658"/>
    <lineage>
        <taxon>Eukaryota</taxon>
        <taxon>Metazoa</taxon>
        <taxon>Ecdysozoa</taxon>
        <taxon>Nematoda</taxon>
        <taxon>Enoplea</taxon>
        <taxon>Dorylaimia</taxon>
        <taxon>Mermithida</taxon>
        <taxon>Mermithoidea</taxon>
        <taxon>Mermithidae</taxon>
        <taxon>Romanomermis</taxon>
    </lineage>
</organism>
<name>A0A915IB65_ROMCU</name>
<dbReference type="AlphaFoldDB" id="A0A915IB65"/>
<dbReference type="WBParaSite" id="nRc.2.0.1.t11018-RA">
    <property type="protein sequence ID" value="nRc.2.0.1.t11018-RA"/>
    <property type="gene ID" value="nRc.2.0.1.g11018"/>
</dbReference>